<keyword evidence="1" id="KW-0472">Membrane</keyword>
<keyword evidence="1" id="KW-0812">Transmembrane</keyword>
<evidence type="ECO:0000313" key="2">
    <source>
        <dbReference type="EMBL" id="OPX43966.1"/>
    </source>
</evidence>
<sequence length="116" mass="12979">MSLITGFLSLLFFMAGITFSILKASKLYSIKRIAKKSHCFIGFFAVAIGIFHSLLSSLSIKFTFGYLSLLLLLIITVFGILTKYSKSSLTKRNIHIVVSILTLVVILLHIYSKLLF</sequence>
<evidence type="ECO:0000313" key="3">
    <source>
        <dbReference type="Proteomes" id="UP000191554"/>
    </source>
</evidence>
<evidence type="ECO:0000256" key="1">
    <source>
        <dbReference type="SAM" id="Phobius"/>
    </source>
</evidence>
<proteinExistence type="predicted"/>
<dbReference type="Proteomes" id="UP000191554">
    <property type="component" value="Unassembled WGS sequence"/>
</dbReference>
<dbReference type="EMBL" id="MZGX01000013">
    <property type="protein sequence ID" value="OPX43966.1"/>
    <property type="molecule type" value="Genomic_DNA"/>
</dbReference>
<comment type="caution">
    <text evidence="2">The sequence shown here is derived from an EMBL/GenBank/DDBJ whole genome shotgun (WGS) entry which is preliminary data.</text>
</comment>
<name>A0A1V4SKD1_RUMHU</name>
<organism evidence="2 3">
    <name type="scientific">Ruminiclostridium hungatei</name>
    <name type="common">Clostridium hungatei</name>
    <dbReference type="NCBI Taxonomy" id="48256"/>
    <lineage>
        <taxon>Bacteria</taxon>
        <taxon>Bacillati</taxon>
        <taxon>Bacillota</taxon>
        <taxon>Clostridia</taxon>
        <taxon>Eubacteriales</taxon>
        <taxon>Oscillospiraceae</taxon>
        <taxon>Ruminiclostridium</taxon>
    </lineage>
</organism>
<keyword evidence="3" id="KW-1185">Reference proteome</keyword>
<feature type="transmembrane region" description="Helical" evidence="1">
    <location>
        <begin position="64"/>
        <end position="82"/>
    </location>
</feature>
<reference evidence="2 3" key="1">
    <citation type="submission" date="2017-03" db="EMBL/GenBank/DDBJ databases">
        <title>Genome sequence of Clostridium hungatei DSM 14427.</title>
        <authorList>
            <person name="Poehlein A."/>
            <person name="Daniel R."/>
        </authorList>
    </citation>
    <scope>NUCLEOTIDE SEQUENCE [LARGE SCALE GENOMIC DNA]</scope>
    <source>
        <strain evidence="2 3">DSM 14427</strain>
    </source>
</reference>
<gene>
    <name evidence="2" type="ORF">CLHUN_22090</name>
</gene>
<protein>
    <submittedName>
        <fullName evidence="2">Uncharacterized protein</fullName>
    </submittedName>
</protein>
<accession>A0A1V4SKD1</accession>
<dbReference type="STRING" id="48256.CLHUN_22090"/>
<feature type="transmembrane region" description="Helical" evidence="1">
    <location>
        <begin position="94"/>
        <end position="112"/>
    </location>
</feature>
<feature type="transmembrane region" description="Helical" evidence="1">
    <location>
        <begin position="6"/>
        <end position="25"/>
    </location>
</feature>
<keyword evidence="1" id="KW-1133">Transmembrane helix</keyword>
<dbReference type="AlphaFoldDB" id="A0A1V4SKD1"/>
<feature type="transmembrane region" description="Helical" evidence="1">
    <location>
        <begin position="37"/>
        <end position="58"/>
    </location>
</feature>